<protein>
    <submittedName>
        <fullName evidence="1">Uncharacterized protein</fullName>
    </submittedName>
</protein>
<organism evidence="1 2">
    <name type="scientific">Pelagicoccus enzymogenes</name>
    <dbReference type="NCBI Taxonomy" id="2773457"/>
    <lineage>
        <taxon>Bacteria</taxon>
        <taxon>Pseudomonadati</taxon>
        <taxon>Verrucomicrobiota</taxon>
        <taxon>Opitutia</taxon>
        <taxon>Puniceicoccales</taxon>
        <taxon>Pelagicoccaceae</taxon>
        <taxon>Pelagicoccus</taxon>
    </lineage>
</organism>
<dbReference type="EMBL" id="JACYFG010000002">
    <property type="protein sequence ID" value="MBD5778022.1"/>
    <property type="molecule type" value="Genomic_DNA"/>
</dbReference>
<reference evidence="1" key="1">
    <citation type="submission" date="2020-09" db="EMBL/GenBank/DDBJ databases">
        <title>Pelagicoccus enzymogenes sp. nov. with an EPS production, isolated from marine sediment.</title>
        <authorList>
            <person name="Feng X."/>
        </authorList>
    </citation>
    <scope>NUCLEOTIDE SEQUENCE</scope>
    <source>
        <strain evidence="1">NFK12</strain>
    </source>
</reference>
<comment type="caution">
    <text evidence="1">The sequence shown here is derived from an EMBL/GenBank/DDBJ whole genome shotgun (WGS) entry which is preliminary data.</text>
</comment>
<evidence type="ECO:0000313" key="1">
    <source>
        <dbReference type="EMBL" id="MBD5778022.1"/>
    </source>
</evidence>
<name>A0A927F414_9BACT</name>
<evidence type="ECO:0000313" key="2">
    <source>
        <dbReference type="Proteomes" id="UP000622317"/>
    </source>
</evidence>
<dbReference type="Proteomes" id="UP000622317">
    <property type="component" value="Unassembled WGS sequence"/>
</dbReference>
<dbReference type="AlphaFoldDB" id="A0A927F414"/>
<keyword evidence="2" id="KW-1185">Reference proteome</keyword>
<proteinExistence type="predicted"/>
<gene>
    <name evidence="1" type="ORF">IEN85_00750</name>
</gene>
<accession>A0A927F414</accession>
<dbReference type="RefSeq" id="WP_191615151.1">
    <property type="nucleotide sequence ID" value="NZ_JACYFG010000002.1"/>
</dbReference>
<sequence length="153" mass="16615">MALSDDQKNTLAQRLADGASIADIQRIIVDEYKIPMTYMEVRFLMDDLNLELAPEPEPEPEADADLEAVPAEAELVGGGNGSVSVEMDKIKRPGAALSGSVTFSDGVKANWTVDPYGRLGLDSDQEGYQPSPEDIEAFQLELQRQMQQGPAGF</sequence>